<organism evidence="2 3">
    <name type="scientific">Leptobacterium flavescens</name>
    <dbReference type="NCBI Taxonomy" id="472055"/>
    <lineage>
        <taxon>Bacteria</taxon>
        <taxon>Pseudomonadati</taxon>
        <taxon>Bacteroidota</taxon>
        <taxon>Flavobacteriia</taxon>
        <taxon>Flavobacteriales</taxon>
        <taxon>Flavobacteriaceae</taxon>
        <taxon>Leptobacterium</taxon>
    </lineage>
</organism>
<dbReference type="Proteomes" id="UP000468581">
    <property type="component" value="Unassembled WGS sequence"/>
</dbReference>
<protein>
    <recommendedName>
        <fullName evidence="1">Prokaryotic glutathione synthetase ATP-binding domain-containing protein</fullName>
    </recommendedName>
</protein>
<dbReference type="AlphaFoldDB" id="A0A6P0ULV5"/>
<evidence type="ECO:0000313" key="2">
    <source>
        <dbReference type="EMBL" id="NER13400.1"/>
    </source>
</evidence>
<dbReference type="InterPro" id="IPR004218">
    <property type="entry name" value="GSHS_ATP-bd"/>
</dbReference>
<dbReference type="InterPro" id="IPR053191">
    <property type="entry name" value="DcsG_Biosynth_Enzyme"/>
</dbReference>
<sequence>MKKYDIIILTDRRYLDFSNPAPYVQNVLKEDTYIREALEEEGLKTGRLSWDDANFDWSQTKAVLFRTTWDYFDRFDEFSAWLDKVSKQTRLLNSETIIRWNLDKRYFLDLEAKGIYCTPTRFIEKNEKTSLKELHSQTGWEETVLKPCVSGSSRDTFKLNPSIIEDHEAVFKELIQKKAMMLQPFQQNIVLKGEISIMVMGGEFSHAVLKVAKAGDFRVQDDFGGSVQLYHPTEEEIAFAENTVKVCSDELPSYARVDIFTDNDGNLALAELELIEPELWFRICPNAAKLLAAYIKKTHF</sequence>
<feature type="domain" description="Prokaryotic glutathione synthetase ATP-binding" evidence="1">
    <location>
        <begin position="119"/>
        <end position="244"/>
    </location>
</feature>
<dbReference type="Pfam" id="PF02955">
    <property type="entry name" value="GSH-S_ATP"/>
    <property type="match status" value="1"/>
</dbReference>
<name>A0A6P0ULV5_9FLAO</name>
<dbReference type="GO" id="GO:0004363">
    <property type="term" value="F:glutathione synthase activity"/>
    <property type="evidence" value="ECO:0007669"/>
    <property type="project" value="InterPro"/>
</dbReference>
<dbReference type="EMBL" id="JAABOO010000002">
    <property type="protein sequence ID" value="NER13400.1"/>
    <property type="molecule type" value="Genomic_DNA"/>
</dbReference>
<dbReference type="RefSeq" id="WP_163606440.1">
    <property type="nucleotide sequence ID" value="NZ_JAABOO010000002.1"/>
</dbReference>
<evidence type="ECO:0000313" key="3">
    <source>
        <dbReference type="Proteomes" id="UP000468581"/>
    </source>
</evidence>
<accession>A0A6P0ULV5</accession>
<keyword evidence="3" id="KW-1185">Reference proteome</keyword>
<dbReference type="PANTHER" id="PTHR39217:SF1">
    <property type="entry name" value="GLUTATHIONE SYNTHETASE"/>
    <property type="match status" value="1"/>
</dbReference>
<dbReference type="PANTHER" id="PTHR39217">
    <property type="match status" value="1"/>
</dbReference>
<dbReference type="SUPFAM" id="SSF56059">
    <property type="entry name" value="Glutathione synthetase ATP-binding domain-like"/>
    <property type="match status" value="1"/>
</dbReference>
<reference evidence="2 3" key="1">
    <citation type="submission" date="2020-01" db="EMBL/GenBank/DDBJ databases">
        <title>Leptobacterium flavescens.</title>
        <authorList>
            <person name="Wang G."/>
        </authorList>
    </citation>
    <scope>NUCLEOTIDE SEQUENCE [LARGE SCALE GENOMIC DNA]</scope>
    <source>
        <strain evidence="2 3">KCTC 22160</strain>
    </source>
</reference>
<dbReference type="GO" id="GO:0005524">
    <property type="term" value="F:ATP binding"/>
    <property type="evidence" value="ECO:0007669"/>
    <property type="project" value="InterPro"/>
</dbReference>
<proteinExistence type="predicted"/>
<gene>
    <name evidence="2" type="ORF">GWK08_08125</name>
</gene>
<evidence type="ECO:0000259" key="1">
    <source>
        <dbReference type="Pfam" id="PF02955"/>
    </source>
</evidence>
<comment type="caution">
    <text evidence="2">The sequence shown here is derived from an EMBL/GenBank/DDBJ whole genome shotgun (WGS) entry which is preliminary data.</text>
</comment>
<dbReference type="Gene3D" id="3.30.470.20">
    <property type="entry name" value="ATP-grasp fold, B domain"/>
    <property type="match status" value="1"/>
</dbReference>